<dbReference type="SUPFAM" id="SSF54928">
    <property type="entry name" value="RNA-binding domain, RBD"/>
    <property type="match status" value="1"/>
</dbReference>
<feature type="domain" description="RRM" evidence="3">
    <location>
        <begin position="22"/>
        <end position="96"/>
    </location>
</feature>
<dbReference type="Proteomes" id="UP001359559">
    <property type="component" value="Unassembled WGS sequence"/>
</dbReference>
<dbReference type="PANTHER" id="PTHR32343:SF29">
    <property type="entry name" value="RNA-BINDING (RRM_RBD_RNP MOTIFS) FAMILY PROTEIN"/>
    <property type="match status" value="1"/>
</dbReference>
<organism evidence="4 5">
    <name type="scientific">Clitoria ternatea</name>
    <name type="common">Butterfly pea</name>
    <dbReference type="NCBI Taxonomy" id="43366"/>
    <lineage>
        <taxon>Eukaryota</taxon>
        <taxon>Viridiplantae</taxon>
        <taxon>Streptophyta</taxon>
        <taxon>Embryophyta</taxon>
        <taxon>Tracheophyta</taxon>
        <taxon>Spermatophyta</taxon>
        <taxon>Magnoliopsida</taxon>
        <taxon>eudicotyledons</taxon>
        <taxon>Gunneridae</taxon>
        <taxon>Pentapetalae</taxon>
        <taxon>rosids</taxon>
        <taxon>fabids</taxon>
        <taxon>Fabales</taxon>
        <taxon>Fabaceae</taxon>
        <taxon>Papilionoideae</taxon>
        <taxon>50 kb inversion clade</taxon>
        <taxon>NPAAA clade</taxon>
        <taxon>indigoferoid/millettioid clade</taxon>
        <taxon>Phaseoleae</taxon>
        <taxon>Clitoria</taxon>
    </lineage>
</organism>
<dbReference type="Pfam" id="PF00076">
    <property type="entry name" value="RRM_1"/>
    <property type="match status" value="1"/>
</dbReference>
<accession>A0AAN9KQG3</accession>
<gene>
    <name evidence="4" type="ORF">RJT34_04843</name>
</gene>
<keyword evidence="5" id="KW-1185">Reference proteome</keyword>
<feature type="region of interest" description="Disordered" evidence="2">
    <location>
        <begin position="264"/>
        <end position="304"/>
    </location>
</feature>
<evidence type="ECO:0000256" key="2">
    <source>
        <dbReference type="SAM" id="MobiDB-lite"/>
    </source>
</evidence>
<evidence type="ECO:0000259" key="3">
    <source>
        <dbReference type="PROSITE" id="PS50102"/>
    </source>
</evidence>
<dbReference type="PANTHER" id="PTHR32343">
    <property type="entry name" value="SERINE/ARGININE-RICH SPLICING FACTOR"/>
    <property type="match status" value="1"/>
</dbReference>
<name>A0AAN9KQG3_CLITE</name>
<keyword evidence="1" id="KW-0694">RNA-binding</keyword>
<evidence type="ECO:0000313" key="4">
    <source>
        <dbReference type="EMBL" id="KAK7320109.1"/>
    </source>
</evidence>
<dbReference type="InterPro" id="IPR012677">
    <property type="entry name" value="Nucleotide-bd_a/b_plait_sf"/>
</dbReference>
<reference evidence="4 5" key="1">
    <citation type="submission" date="2024-01" db="EMBL/GenBank/DDBJ databases">
        <title>The genomes of 5 underutilized Papilionoideae crops provide insights into root nodulation and disease resistance.</title>
        <authorList>
            <person name="Yuan L."/>
        </authorList>
    </citation>
    <scope>NUCLEOTIDE SEQUENCE [LARGE SCALE GENOMIC DNA]</scope>
    <source>
        <strain evidence="4">LY-2023</strain>
        <tissue evidence="4">Leaf</tissue>
    </source>
</reference>
<evidence type="ECO:0000313" key="5">
    <source>
        <dbReference type="Proteomes" id="UP001359559"/>
    </source>
</evidence>
<dbReference type="SMART" id="SM00360">
    <property type="entry name" value="RRM"/>
    <property type="match status" value="1"/>
</dbReference>
<dbReference type="GO" id="GO:0003723">
    <property type="term" value="F:RNA binding"/>
    <property type="evidence" value="ECO:0007669"/>
    <property type="project" value="UniProtKB-UniRule"/>
</dbReference>
<comment type="caution">
    <text evidence="4">The sequence shown here is derived from an EMBL/GenBank/DDBJ whole genome shotgun (WGS) entry which is preliminary data.</text>
</comment>
<dbReference type="InterPro" id="IPR000504">
    <property type="entry name" value="RRM_dom"/>
</dbReference>
<proteinExistence type="predicted"/>
<dbReference type="InterPro" id="IPR035979">
    <property type="entry name" value="RBD_domain_sf"/>
</dbReference>
<sequence>MMVTNDKRKSQHLVENSLEMTRTVKVNNISVSATKKDVKEFFSLSGDVQYVELQRESESSQMAYVTFKDSHGAETAALLTGSNIANVSVTITPVENYQLPSEAVLPSSPAHALFMRNRTSVAYKKTEDVMSTMLAKGFILGKGAVIRAKSFDERHRLNSNASATVREVDEKFQVSEKTKSAIAVAEQKASSAGPAIMSNPYVSSGAQWASNAFTAVAKAAEGVGTLAKEKVEQAEVEKKETIVSETEKKDTNIVSETEKKEGIVNEKKETVGELEKVENREPDSVKATPEVAANSSDNKKLATV</sequence>
<feature type="compositionally biased region" description="Basic and acidic residues" evidence="2">
    <location>
        <begin position="264"/>
        <end position="284"/>
    </location>
</feature>
<dbReference type="EMBL" id="JAYKXN010000001">
    <property type="protein sequence ID" value="KAK7320109.1"/>
    <property type="molecule type" value="Genomic_DNA"/>
</dbReference>
<dbReference type="Gene3D" id="3.30.70.330">
    <property type="match status" value="1"/>
</dbReference>
<protein>
    <recommendedName>
        <fullName evidence="3">RRM domain-containing protein</fullName>
    </recommendedName>
</protein>
<dbReference type="PROSITE" id="PS50102">
    <property type="entry name" value="RRM"/>
    <property type="match status" value="1"/>
</dbReference>
<evidence type="ECO:0000256" key="1">
    <source>
        <dbReference type="PROSITE-ProRule" id="PRU00176"/>
    </source>
</evidence>
<dbReference type="AlphaFoldDB" id="A0AAN9KQG3"/>